<organism evidence="3 4">
    <name type="scientific">Amycolatopsis endophytica</name>
    <dbReference type="NCBI Taxonomy" id="860233"/>
    <lineage>
        <taxon>Bacteria</taxon>
        <taxon>Bacillati</taxon>
        <taxon>Actinomycetota</taxon>
        <taxon>Actinomycetes</taxon>
        <taxon>Pseudonocardiales</taxon>
        <taxon>Pseudonocardiaceae</taxon>
        <taxon>Amycolatopsis</taxon>
    </lineage>
</organism>
<dbReference type="PANTHER" id="PTHR46797">
    <property type="entry name" value="HTH-TYPE TRANSCRIPTIONAL REGULATOR"/>
    <property type="match status" value="1"/>
</dbReference>
<dbReference type="GO" id="GO:0003700">
    <property type="term" value="F:DNA-binding transcription factor activity"/>
    <property type="evidence" value="ECO:0007669"/>
    <property type="project" value="TreeGrafter"/>
</dbReference>
<dbReference type="EMBL" id="JACCFK010000002">
    <property type="protein sequence ID" value="NYI93544.1"/>
    <property type="molecule type" value="Genomic_DNA"/>
</dbReference>
<comment type="caution">
    <text evidence="3">The sequence shown here is derived from an EMBL/GenBank/DDBJ whole genome shotgun (WGS) entry which is preliminary data.</text>
</comment>
<evidence type="ECO:0000313" key="4">
    <source>
        <dbReference type="Proteomes" id="UP000549616"/>
    </source>
</evidence>
<dbReference type="AlphaFoldDB" id="A0A853BFN2"/>
<dbReference type="PANTHER" id="PTHR46797:SF10">
    <property type="entry name" value="BLR1115 PROTEIN"/>
    <property type="match status" value="1"/>
</dbReference>
<dbReference type="Pfam" id="PF13560">
    <property type="entry name" value="HTH_31"/>
    <property type="match status" value="1"/>
</dbReference>
<dbReference type="SUPFAM" id="SSF51182">
    <property type="entry name" value="RmlC-like cupins"/>
    <property type="match status" value="1"/>
</dbReference>
<keyword evidence="4" id="KW-1185">Reference proteome</keyword>
<gene>
    <name evidence="3" type="ORF">HNR02_006919</name>
</gene>
<dbReference type="SMART" id="SM00530">
    <property type="entry name" value="HTH_XRE"/>
    <property type="match status" value="1"/>
</dbReference>
<feature type="domain" description="HTH cro/C1-type" evidence="2">
    <location>
        <begin position="12"/>
        <end position="66"/>
    </location>
</feature>
<dbReference type="InterPro" id="IPR050807">
    <property type="entry name" value="TransReg_Diox_bact_type"/>
</dbReference>
<dbReference type="Gene3D" id="2.60.120.10">
    <property type="entry name" value="Jelly Rolls"/>
    <property type="match status" value="1"/>
</dbReference>
<dbReference type="InterPro" id="IPR014710">
    <property type="entry name" value="RmlC-like_jellyroll"/>
</dbReference>
<proteinExistence type="predicted"/>
<sequence>MRTMEDRLAARLAELRAERGWSLDDLADRSGVSRSTLSRVERGEISPTASLLGRLCTVYERPMSRLLTEVEADGAQLIRSAGQSVWTDEDSGFVRRSVSPPHPALRAEVVEGTLRPGADLSYDAPSVPGLEQHLWMLDGALDLTVDGRKHALVSGDCLRFRLWGPTRFHCPGPGAARYLLVLVMP</sequence>
<keyword evidence="1" id="KW-0238">DNA-binding</keyword>
<dbReference type="GO" id="GO:0005829">
    <property type="term" value="C:cytosol"/>
    <property type="evidence" value="ECO:0007669"/>
    <property type="project" value="TreeGrafter"/>
</dbReference>
<dbReference type="CDD" id="cd00093">
    <property type="entry name" value="HTH_XRE"/>
    <property type="match status" value="1"/>
</dbReference>
<evidence type="ECO:0000259" key="2">
    <source>
        <dbReference type="PROSITE" id="PS50943"/>
    </source>
</evidence>
<evidence type="ECO:0000313" key="3">
    <source>
        <dbReference type="EMBL" id="NYI93544.1"/>
    </source>
</evidence>
<dbReference type="SUPFAM" id="SSF47413">
    <property type="entry name" value="lambda repressor-like DNA-binding domains"/>
    <property type="match status" value="1"/>
</dbReference>
<accession>A0A853BFN2</accession>
<dbReference type="Gene3D" id="1.10.260.40">
    <property type="entry name" value="lambda repressor-like DNA-binding domains"/>
    <property type="match status" value="1"/>
</dbReference>
<dbReference type="GO" id="GO:0003677">
    <property type="term" value="F:DNA binding"/>
    <property type="evidence" value="ECO:0007669"/>
    <property type="project" value="UniProtKB-KW"/>
</dbReference>
<dbReference type="InterPro" id="IPR011051">
    <property type="entry name" value="RmlC_Cupin_sf"/>
</dbReference>
<protein>
    <submittedName>
        <fullName evidence="3">Transcriptional regulator with XRE-family HTH domain</fullName>
    </submittedName>
</protein>
<dbReference type="PROSITE" id="PS50943">
    <property type="entry name" value="HTH_CROC1"/>
    <property type="match status" value="1"/>
</dbReference>
<name>A0A853BFN2_9PSEU</name>
<dbReference type="Proteomes" id="UP000549616">
    <property type="component" value="Unassembled WGS sequence"/>
</dbReference>
<dbReference type="InterPro" id="IPR001387">
    <property type="entry name" value="Cro/C1-type_HTH"/>
</dbReference>
<dbReference type="CDD" id="cd02209">
    <property type="entry name" value="cupin_XRE_C"/>
    <property type="match status" value="1"/>
</dbReference>
<reference evidence="3 4" key="1">
    <citation type="submission" date="2020-07" db="EMBL/GenBank/DDBJ databases">
        <title>Sequencing the genomes of 1000 actinobacteria strains.</title>
        <authorList>
            <person name="Klenk H.-P."/>
        </authorList>
    </citation>
    <scope>NUCLEOTIDE SEQUENCE [LARGE SCALE GENOMIC DNA]</scope>
    <source>
        <strain evidence="3 4">DSM 104006</strain>
    </source>
</reference>
<dbReference type="InterPro" id="IPR010982">
    <property type="entry name" value="Lambda_DNA-bd_dom_sf"/>
</dbReference>
<evidence type="ECO:0000256" key="1">
    <source>
        <dbReference type="ARBA" id="ARBA00023125"/>
    </source>
</evidence>